<evidence type="ECO:0000313" key="2">
    <source>
        <dbReference type="EMBL" id="MBY72127.1"/>
    </source>
</evidence>
<sequence>MDLKRKRKSENIIQSFSKKRKVAVPSKDLNNRRRRQDNKNELIHKTVSEANTKKPRHHLNIFKNEPKPLPYNNAFELYKSDPPKEKHSIKNLDQWNCITGWRHVVYENEYEKRVTQYQKKMEIFLKSLSPEDLELYFKLKILESKTSYGADSKHDSENDDSSSSEDE</sequence>
<dbReference type="EMBL" id="GGMS01002924">
    <property type="protein sequence ID" value="MBY72127.1"/>
    <property type="molecule type" value="Transcribed_RNA"/>
</dbReference>
<name>A0A2S2Q349_9HEMI</name>
<evidence type="ECO:0000256" key="1">
    <source>
        <dbReference type="SAM" id="MobiDB-lite"/>
    </source>
</evidence>
<accession>A0A2S2Q349</accession>
<feature type="region of interest" description="Disordered" evidence="1">
    <location>
        <begin position="1"/>
        <end position="42"/>
    </location>
</feature>
<proteinExistence type="predicted"/>
<reference evidence="2" key="1">
    <citation type="submission" date="2018-04" db="EMBL/GenBank/DDBJ databases">
        <title>Transcriptome assembly of Sipha flava.</title>
        <authorList>
            <person name="Scully E.D."/>
            <person name="Geib S.M."/>
            <person name="Palmer N.A."/>
            <person name="Koch K."/>
            <person name="Bradshaw J."/>
            <person name="Heng-Moss T."/>
            <person name="Sarath G."/>
        </authorList>
    </citation>
    <scope>NUCLEOTIDE SEQUENCE</scope>
</reference>
<feature type="compositionally biased region" description="Acidic residues" evidence="1">
    <location>
        <begin position="157"/>
        <end position="167"/>
    </location>
</feature>
<gene>
    <name evidence="2" type="ORF">g.147292</name>
</gene>
<feature type="region of interest" description="Disordered" evidence="1">
    <location>
        <begin position="148"/>
        <end position="167"/>
    </location>
</feature>
<dbReference type="AlphaFoldDB" id="A0A2S2Q349"/>
<organism evidence="2">
    <name type="scientific">Sipha flava</name>
    <name type="common">yellow sugarcane aphid</name>
    <dbReference type="NCBI Taxonomy" id="143950"/>
    <lineage>
        <taxon>Eukaryota</taxon>
        <taxon>Metazoa</taxon>
        <taxon>Ecdysozoa</taxon>
        <taxon>Arthropoda</taxon>
        <taxon>Hexapoda</taxon>
        <taxon>Insecta</taxon>
        <taxon>Pterygota</taxon>
        <taxon>Neoptera</taxon>
        <taxon>Paraneoptera</taxon>
        <taxon>Hemiptera</taxon>
        <taxon>Sternorrhyncha</taxon>
        <taxon>Aphidomorpha</taxon>
        <taxon>Aphidoidea</taxon>
        <taxon>Aphididae</taxon>
        <taxon>Sipha</taxon>
    </lineage>
</organism>
<protein>
    <submittedName>
        <fullName evidence="2">Uncharacterized protein</fullName>
    </submittedName>
</protein>
<dbReference type="OrthoDB" id="10463850at2759"/>